<dbReference type="Pfam" id="PF00168">
    <property type="entry name" value="C2"/>
    <property type="match status" value="2"/>
</dbReference>
<dbReference type="Proteomes" id="UP001497744">
    <property type="component" value="Unassembled WGS sequence"/>
</dbReference>
<dbReference type="SUPFAM" id="SSF49562">
    <property type="entry name" value="C2 domain (Calcium/lipid-binding domain, CaLB)"/>
    <property type="match status" value="2"/>
</dbReference>
<protein>
    <submittedName>
        <fullName evidence="8">Heat shock protein DNAJ pfj4, putative</fullName>
    </submittedName>
</protein>
<evidence type="ECO:0000256" key="4">
    <source>
        <dbReference type="ARBA" id="ARBA00022989"/>
    </source>
</evidence>
<dbReference type="InterPro" id="IPR000008">
    <property type="entry name" value="C2_dom"/>
</dbReference>
<feature type="domain" description="C2" evidence="7">
    <location>
        <begin position="1"/>
        <end position="108"/>
    </location>
</feature>
<keyword evidence="3" id="KW-0677">Repeat</keyword>
<dbReference type="GeneID" id="94195894"/>
<dbReference type="InterPro" id="IPR037721">
    <property type="entry name" value="Ferlin"/>
</dbReference>
<dbReference type="GO" id="GO:0007009">
    <property type="term" value="P:plasma membrane organization"/>
    <property type="evidence" value="ECO:0007669"/>
    <property type="project" value="TreeGrafter"/>
</dbReference>
<dbReference type="GO" id="GO:0016020">
    <property type="term" value="C:membrane"/>
    <property type="evidence" value="ECO:0007669"/>
    <property type="project" value="UniProtKB-SubCell"/>
</dbReference>
<gene>
    <name evidence="8" type="ORF">BcabD6B2_38480</name>
</gene>
<feature type="domain" description="C2" evidence="7">
    <location>
        <begin position="1407"/>
        <end position="1548"/>
    </location>
</feature>
<comment type="subcellular location">
    <subcellularLocation>
        <location evidence="1">Membrane</location>
        <topology evidence="1">Single-pass membrane protein</topology>
    </subcellularLocation>
</comment>
<keyword evidence="8" id="KW-0346">Stress response</keyword>
<evidence type="ECO:0000256" key="1">
    <source>
        <dbReference type="ARBA" id="ARBA00004167"/>
    </source>
</evidence>
<dbReference type="EMBL" id="BPLF01000003">
    <property type="protein sequence ID" value="GIX64413.1"/>
    <property type="molecule type" value="Genomic_DNA"/>
</dbReference>
<organism evidence="8 9">
    <name type="scientific">Babesia caballi</name>
    <dbReference type="NCBI Taxonomy" id="5871"/>
    <lineage>
        <taxon>Eukaryota</taxon>
        <taxon>Sar</taxon>
        <taxon>Alveolata</taxon>
        <taxon>Apicomplexa</taxon>
        <taxon>Aconoidasida</taxon>
        <taxon>Piroplasmida</taxon>
        <taxon>Babesiidae</taxon>
        <taxon>Babesia</taxon>
    </lineage>
</organism>
<sequence length="1692" mass="183402">MPRYSVSCTVHEAVLPQQPGGLPVDPLVVMRCFGSERETTVKSSKTTVACWDESFHWNNVELAAAAWNVGVLEFELQAANAFWRNSTLGMCTLQLRLVCATRDGCYVGRLPLTAPNSVRVIGQLSVTVNVCDSLRLGDGPAASPVPEAQLAEPTASVRAALQVPPLMSPSVYKSGMVESTGETYKYYHLYINVYTLEHVEVGLLGSAPSVTVEYGGCRLQSGKPVRSRCTASNDDGSGGGLSGLISGFLSGGGGERSNFTFNQCFLLPIRTTMGKAILEDNIVVRVWMGVELSAGTQLADRPVLSPRLLAEGVFSLAKLRERRQAPRWFNFYENAADPRRQGNQADGFTNVARMAAVGTKPAKSTIPAMSANRNWNKSNSIGSNSTVDTFTDGVPGVAPDHSDAWYRSPDREGHYIGRILMSASVKRLAKPSDVLVAHVQSSHPLEFPVANPTRLFGDAYYIESRATFGFDGDFEVMLEVCCGPYGTRSAWLPAQRRACAAGAYAEELGLLVTGSNLEPDRKQTTSSAGWRVTLNSINGRLAPIDLLASYAPEEQWLVFVRVHARGLVAGRHRSCVIGSSSFPFENIAEHSTKSPSIPFWAPLSCPGSTSTLPTGDASSIFDPIALIDSVASMDPAQLLDQAAALDPTGLIGTAVNEARALQSPNIENDPPDIQNDGATSMGLGLNKTGRPSQHNPDKRLVTTKRSSKEGISLDGDKKLTNPTTGAISNSKTKASQATLKGKSDSRSSTDAAKSAASVGGPTPGDMCDPGATVNVLLTLHRHSLYSNVSGRSGPGRDIRTESRPRMVSMLKQDYELRCYVHCARLATVPHSGVAVMLACDSRVARTQVQRNFTRFPVFAECCTIPVTAPTLTSSRLAPPPPITVSLLFFDRRCRLLRMESAVTVFNRLVKSAAGHAAATPTAPTPAWLQLSGGSAVLFFSELVVAGEAPKAPKYQMSPLTTRCTLSLGVIGLRQLSLPADFHLDGLCLKLAAPSYGANVHYEQSHEREQPVGQSRWERGGMLNVDLFTVQEASFHIPLDPLLDPHVEFFCYAMSRGQRGPLLGYQSFRCHAASPPPGAESGSYMLDLRQVLNPRRMVRILSELALRSCNGVISMQDCDPQHGGARLLCGVPPVLCDFEASREYVRLLRSMDLEHIGAHAPPRFVVACDGREATEGSTAAPLGATKALLDNILQDIPFSVAAISLMAPPRTSTLSTTAHASQKPSSVLMKYFLTLHHVREDVVHRSYPEALAPVATSASKMLRVFRGKLRNSMHKLRFCVVSANNLLPDSDGLGSLFLVVEIGGTESREALVCEHGSIFRSVNRTWEQEVFLPEDSLIRLRVVSAFERLDGGLEDEVLASAEIDLENRWYSRAWQRMLRKDAVPVERVLLRDPNLNVHGSLDVVVQLGPVELLSTLKPLRFAKSTPSVTEVRVVVWSTSGVRLPATPADSRAKDQLDLYVVSALDCQGYRGDCPLEQKTDTHYNCDSGAAQFNWRLVYPQIHSPVGACQLQLSVFDFWKVGPPVFVGEVTLELRQYIAVVSDSSTRVELSAELPLVHSASPRPVGVLRVTVQVMTQSESSCSPAGLGREHPNCKPFLPTPSAGRQWQDWFAHTSLGLNFGFLSVYVSLYITVLSTRAGQRSRLCVATAVALLHQLRLPCRTDVARLEGVELPELVFAILSLAVAGAVVEGHEI</sequence>
<keyword evidence="4" id="KW-1133">Transmembrane helix</keyword>
<dbReference type="PANTHER" id="PTHR12546">
    <property type="entry name" value="FER-1-LIKE"/>
    <property type="match status" value="1"/>
</dbReference>
<dbReference type="RefSeq" id="XP_067716482.1">
    <property type="nucleotide sequence ID" value="XM_067860381.1"/>
</dbReference>
<dbReference type="InterPro" id="IPR035892">
    <property type="entry name" value="C2_domain_sf"/>
</dbReference>
<keyword evidence="5" id="KW-0472">Membrane</keyword>
<evidence type="ECO:0000256" key="5">
    <source>
        <dbReference type="ARBA" id="ARBA00023136"/>
    </source>
</evidence>
<evidence type="ECO:0000256" key="2">
    <source>
        <dbReference type="ARBA" id="ARBA00022692"/>
    </source>
</evidence>
<keyword evidence="2" id="KW-0812">Transmembrane</keyword>
<evidence type="ECO:0000313" key="8">
    <source>
        <dbReference type="EMBL" id="GIX64413.1"/>
    </source>
</evidence>
<dbReference type="CDD" id="cd00030">
    <property type="entry name" value="C2"/>
    <property type="match status" value="1"/>
</dbReference>
<reference evidence="8 9" key="1">
    <citation type="submission" date="2021-06" db="EMBL/GenBank/DDBJ databases">
        <title>Genome sequence of Babesia caballi.</title>
        <authorList>
            <person name="Yamagishi J."/>
            <person name="Kidaka T."/>
            <person name="Ochi A."/>
        </authorList>
    </citation>
    <scope>NUCLEOTIDE SEQUENCE [LARGE SCALE GENOMIC DNA]</scope>
    <source>
        <strain evidence="8">USDA-D6B2</strain>
    </source>
</reference>
<dbReference type="PANTHER" id="PTHR12546:SF33">
    <property type="entry name" value="SPERM VESICLE FUSION PROTEIN FER-1"/>
    <property type="match status" value="1"/>
</dbReference>
<comment type="caution">
    <text evidence="8">The sequence shown here is derived from an EMBL/GenBank/DDBJ whole genome shotgun (WGS) entry which is preliminary data.</text>
</comment>
<name>A0AAV4LXC9_BABCB</name>
<evidence type="ECO:0000259" key="7">
    <source>
        <dbReference type="PROSITE" id="PS50004"/>
    </source>
</evidence>
<dbReference type="Gene3D" id="2.60.40.150">
    <property type="entry name" value="C2 domain"/>
    <property type="match status" value="2"/>
</dbReference>
<keyword evidence="9" id="KW-1185">Reference proteome</keyword>
<feature type="region of interest" description="Disordered" evidence="6">
    <location>
        <begin position="663"/>
        <end position="766"/>
    </location>
</feature>
<feature type="compositionally biased region" description="Polar residues" evidence="6">
    <location>
        <begin position="720"/>
        <end position="738"/>
    </location>
</feature>
<evidence type="ECO:0000256" key="6">
    <source>
        <dbReference type="SAM" id="MobiDB-lite"/>
    </source>
</evidence>
<accession>A0AAV4LXC9</accession>
<evidence type="ECO:0000313" key="9">
    <source>
        <dbReference type="Proteomes" id="UP001497744"/>
    </source>
</evidence>
<proteinExistence type="predicted"/>
<evidence type="ECO:0000256" key="3">
    <source>
        <dbReference type="ARBA" id="ARBA00022737"/>
    </source>
</evidence>
<dbReference type="PROSITE" id="PS50004">
    <property type="entry name" value="C2"/>
    <property type="match status" value="2"/>
</dbReference>